<evidence type="ECO:0000313" key="1">
    <source>
        <dbReference type="EMBL" id="MFD2046558.1"/>
    </source>
</evidence>
<dbReference type="EMBL" id="JBHUHQ010000040">
    <property type="protein sequence ID" value="MFD2046558.1"/>
    <property type="molecule type" value="Genomic_DNA"/>
</dbReference>
<dbReference type="RefSeq" id="WP_377558609.1">
    <property type="nucleotide sequence ID" value="NZ_JBHUHQ010000040.1"/>
</dbReference>
<protein>
    <submittedName>
        <fullName evidence="1">Glycolipid-binding domain-containing protein</fullName>
    </submittedName>
</protein>
<name>A0ABW4W6W4_9BACI</name>
<dbReference type="SUPFAM" id="SSF159275">
    <property type="entry name" value="PA1994-like"/>
    <property type="match status" value="1"/>
</dbReference>
<gene>
    <name evidence="1" type="ORF">ACFSJF_20020</name>
</gene>
<proteinExistence type="predicted"/>
<dbReference type="Pfam" id="PF06475">
    <property type="entry name" value="Glycolipid_bind"/>
    <property type="match status" value="1"/>
</dbReference>
<reference evidence="2" key="1">
    <citation type="journal article" date="2019" name="Int. J. Syst. Evol. Microbiol.">
        <title>The Global Catalogue of Microorganisms (GCM) 10K type strain sequencing project: providing services to taxonomists for standard genome sequencing and annotation.</title>
        <authorList>
            <consortium name="The Broad Institute Genomics Platform"/>
            <consortium name="The Broad Institute Genome Sequencing Center for Infectious Disease"/>
            <person name="Wu L."/>
            <person name="Ma J."/>
        </authorList>
    </citation>
    <scope>NUCLEOTIDE SEQUENCE [LARGE SCALE GENOMIC DNA]</scope>
    <source>
        <strain evidence="2">R28</strain>
    </source>
</reference>
<evidence type="ECO:0000313" key="2">
    <source>
        <dbReference type="Proteomes" id="UP001597383"/>
    </source>
</evidence>
<organism evidence="1 2">
    <name type="scientific">Ornithinibacillus salinisoli</name>
    <dbReference type="NCBI Taxonomy" id="1848459"/>
    <lineage>
        <taxon>Bacteria</taxon>
        <taxon>Bacillati</taxon>
        <taxon>Bacillota</taxon>
        <taxon>Bacilli</taxon>
        <taxon>Bacillales</taxon>
        <taxon>Bacillaceae</taxon>
        <taxon>Ornithinibacillus</taxon>
    </lineage>
</organism>
<accession>A0ABW4W6W4</accession>
<dbReference type="Proteomes" id="UP001597383">
    <property type="component" value="Unassembled WGS sequence"/>
</dbReference>
<keyword evidence="2" id="KW-1185">Reference proteome</keyword>
<comment type="caution">
    <text evidence="1">The sequence shown here is derived from an EMBL/GenBank/DDBJ whole genome shotgun (WGS) entry which is preliminary data.</text>
</comment>
<dbReference type="InterPro" id="IPR009467">
    <property type="entry name" value="Glycolipid-bd_prot_put"/>
</dbReference>
<sequence>MDFKVVWDNEELYGCEYLKIGETVENSLLAQGTVIYVDKEKAEAYNTSYTIELDKQWRTRKFSIMVDSLSTLELHSDGKGNWYNTKGDSIDKLKGAIDIDISSTPFSNSLPINRINWSINQIEHFHMVYISVPSLETKKVPQSYQYIRNEGEFRYFNYRCYNYETIICVDSNGLVVDYPNVFSRRF</sequence>